<comment type="caution">
    <text evidence="8">The sequence shown here is derived from an EMBL/GenBank/DDBJ whole genome shotgun (WGS) entry which is preliminary data.</text>
</comment>
<dbReference type="InterPro" id="IPR015797">
    <property type="entry name" value="NUDIX_hydrolase-like_dom_sf"/>
</dbReference>
<dbReference type="InterPro" id="IPR029033">
    <property type="entry name" value="His_PPase_superfam"/>
</dbReference>
<evidence type="ECO:0000256" key="3">
    <source>
        <dbReference type="ARBA" id="ARBA00022801"/>
    </source>
</evidence>
<comment type="subcellular location">
    <subcellularLocation>
        <location evidence="1">Membrane</location>
        <topology evidence="1">Multi-pass membrane protein</topology>
    </subcellularLocation>
</comment>
<keyword evidence="9" id="KW-1185">Reference proteome</keyword>
<dbReference type="PROSITE" id="PS51462">
    <property type="entry name" value="NUDIX"/>
    <property type="match status" value="1"/>
</dbReference>
<dbReference type="Pfam" id="PF00300">
    <property type="entry name" value="His_Phos_1"/>
    <property type="match status" value="1"/>
</dbReference>
<keyword evidence="4 6" id="KW-1133">Transmembrane helix</keyword>
<name>A0ABW3M3C3_9PSEU</name>
<dbReference type="InterPro" id="IPR000086">
    <property type="entry name" value="NUDIX_hydrolase_dom"/>
</dbReference>
<keyword evidence="3" id="KW-0378">Hydrolase</keyword>
<dbReference type="PANTHER" id="PTHR21340:SF0">
    <property type="entry name" value="BIS(5'-NUCLEOSYL)-TETRAPHOSPHATASE [ASYMMETRICAL]"/>
    <property type="match status" value="1"/>
</dbReference>
<dbReference type="Pfam" id="PF00293">
    <property type="entry name" value="NUDIX"/>
    <property type="match status" value="1"/>
</dbReference>
<dbReference type="InterPro" id="IPR013525">
    <property type="entry name" value="ABC2_TM"/>
</dbReference>
<protein>
    <submittedName>
        <fullName evidence="8">NUDIX domain-containing protein</fullName>
    </submittedName>
</protein>
<dbReference type="SUPFAM" id="SSF55811">
    <property type="entry name" value="Nudix"/>
    <property type="match status" value="1"/>
</dbReference>
<dbReference type="Gene3D" id="3.90.79.10">
    <property type="entry name" value="Nucleoside Triphosphate Pyrophosphohydrolase"/>
    <property type="match status" value="1"/>
</dbReference>
<proteinExistence type="predicted"/>
<evidence type="ECO:0000256" key="6">
    <source>
        <dbReference type="SAM" id="Phobius"/>
    </source>
</evidence>
<keyword evidence="2 6" id="KW-0812">Transmembrane</keyword>
<dbReference type="Proteomes" id="UP001597045">
    <property type="component" value="Unassembled WGS sequence"/>
</dbReference>
<dbReference type="PANTHER" id="PTHR21340">
    <property type="entry name" value="DIADENOSINE 5,5-P1,P4-TETRAPHOSPHATE PYROPHOSPHOHYDROLASE MUTT"/>
    <property type="match status" value="1"/>
</dbReference>
<evidence type="ECO:0000256" key="2">
    <source>
        <dbReference type="ARBA" id="ARBA00022692"/>
    </source>
</evidence>
<evidence type="ECO:0000256" key="1">
    <source>
        <dbReference type="ARBA" id="ARBA00004141"/>
    </source>
</evidence>
<evidence type="ECO:0000259" key="7">
    <source>
        <dbReference type="PROSITE" id="PS51462"/>
    </source>
</evidence>
<evidence type="ECO:0000256" key="4">
    <source>
        <dbReference type="ARBA" id="ARBA00022989"/>
    </source>
</evidence>
<dbReference type="InterPro" id="IPR051325">
    <property type="entry name" value="Nudix_hydrolase_domain"/>
</dbReference>
<dbReference type="CDD" id="cd07067">
    <property type="entry name" value="HP_PGM_like"/>
    <property type="match status" value="1"/>
</dbReference>
<dbReference type="Gene3D" id="3.40.50.1240">
    <property type="entry name" value="Phosphoglycerate mutase-like"/>
    <property type="match status" value="1"/>
</dbReference>
<feature type="non-terminal residue" evidence="8">
    <location>
        <position position="327"/>
    </location>
</feature>
<reference evidence="9" key="1">
    <citation type="journal article" date="2019" name="Int. J. Syst. Evol. Microbiol.">
        <title>The Global Catalogue of Microorganisms (GCM) 10K type strain sequencing project: providing services to taxonomists for standard genome sequencing and annotation.</title>
        <authorList>
            <consortium name="The Broad Institute Genomics Platform"/>
            <consortium name="The Broad Institute Genome Sequencing Center for Infectious Disease"/>
            <person name="Wu L."/>
            <person name="Ma J."/>
        </authorList>
    </citation>
    <scope>NUCLEOTIDE SEQUENCE [LARGE SCALE GENOMIC DNA]</scope>
    <source>
        <strain evidence="9">JCM 31486</strain>
    </source>
</reference>
<feature type="domain" description="Nudix hydrolase" evidence="7">
    <location>
        <begin position="30"/>
        <end position="232"/>
    </location>
</feature>
<dbReference type="SUPFAM" id="SSF53254">
    <property type="entry name" value="Phosphoglycerate mutase-like"/>
    <property type="match status" value="1"/>
</dbReference>
<keyword evidence="5 6" id="KW-0472">Membrane</keyword>
<dbReference type="InterPro" id="IPR013078">
    <property type="entry name" value="His_Pase_superF_clade-1"/>
</dbReference>
<evidence type="ECO:0000313" key="9">
    <source>
        <dbReference type="Proteomes" id="UP001597045"/>
    </source>
</evidence>
<evidence type="ECO:0000256" key="5">
    <source>
        <dbReference type="ARBA" id="ARBA00023136"/>
    </source>
</evidence>
<organism evidence="8 9">
    <name type="scientific">Kibdelosporangium lantanae</name>
    <dbReference type="NCBI Taxonomy" id="1497396"/>
    <lineage>
        <taxon>Bacteria</taxon>
        <taxon>Bacillati</taxon>
        <taxon>Actinomycetota</taxon>
        <taxon>Actinomycetes</taxon>
        <taxon>Pseudonocardiales</taxon>
        <taxon>Pseudonocardiaceae</taxon>
        <taxon>Kibdelosporangium</taxon>
    </lineage>
</organism>
<feature type="transmembrane region" description="Helical" evidence="6">
    <location>
        <begin position="21"/>
        <end position="40"/>
    </location>
</feature>
<dbReference type="Pfam" id="PF12698">
    <property type="entry name" value="ABC2_membrane_3"/>
    <property type="match status" value="1"/>
</dbReference>
<dbReference type="EMBL" id="JBHTIS010000222">
    <property type="protein sequence ID" value="MFD1045158.1"/>
    <property type="molecule type" value="Genomic_DNA"/>
</dbReference>
<accession>A0ABW3M3C3</accession>
<gene>
    <name evidence="8" type="ORF">ACFQ1S_05905</name>
</gene>
<sequence length="327" mass="35052">MSAFKSLSTAMGKGFVRDKAALFFVFLMPMLFLVIFGLLFNNPDSNKIKIAVVGDGQVVQALQHIDAVDAQRFDTPEAAIDKVKSGDLPGAVIMDGDTVTLKYAASNQTNAGIIQGLVSGVVDNVNVIATGQKPKFTYEPGETVPAAAAREVEEETGYRVVLGRHLNTVRYSVRTRKGGTAEKQVDYFAATATGGAFHPNEEVDNLRWLPVGEASEILSYPQDRAVLAEFSRLPAETTSVLLVRHAKAGKREDWEGADDARPLSPAGQRQAEALRRLLPLFGADHVHSAPLERCVRTVAGLAADLGRTVVPEPQLSEKAFADAPGGA</sequence>
<evidence type="ECO:0000313" key="8">
    <source>
        <dbReference type="EMBL" id="MFD1045158.1"/>
    </source>
</evidence>